<reference evidence="1" key="1">
    <citation type="submission" date="2022-10" db="EMBL/GenBank/DDBJ databases">
        <authorList>
            <person name="Koch H."/>
        </authorList>
    </citation>
    <scope>NUCLEOTIDE SEQUENCE</scope>
    <source>
        <strain evidence="1">DNF</strain>
    </source>
</reference>
<sequence>MTKTHEQALLDKLRNLPPERLAEVEDFVDFLAHRQAEERGLTQAAGQLATAAFTRVWDNPADAAYDRL</sequence>
<dbReference type="EMBL" id="OX365700">
    <property type="protein sequence ID" value="CAI4032680.1"/>
    <property type="molecule type" value="Genomic_DNA"/>
</dbReference>
<evidence type="ECO:0008006" key="3">
    <source>
        <dbReference type="Google" id="ProtNLM"/>
    </source>
</evidence>
<gene>
    <name evidence="1" type="ORF">DNFV4_03110</name>
</gene>
<organism evidence="1 2">
    <name type="scientific">Nitrospira tepida</name>
    <dbReference type="NCBI Taxonomy" id="2973512"/>
    <lineage>
        <taxon>Bacteria</taxon>
        <taxon>Pseudomonadati</taxon>
        <taxon>Nitrospirota</taxon>
        <taxon>Nitrospiria</taxon>
        <taxon>Nitrospirales</taxon>
        <taxon>Nitrospiraceae</taxon>
        <taxon>Nitrospira</taxon>
    </lineage>
</organism>
<evidence type="ECO:0000313" key="1">
    <source>
        <dbReference type="EMBL" id="CAI4032680.1"/>
    </source>
</evidence>
<dbReference type="Proteomes" id="UP001179121">
    <property type="component" value="Chromosome"/>
</dbReference>
<dbReference type="KEGG" id="nti:DNFV4_03110"/>
<keyword evidence="2" id="KW-1185">Reference proteome</keyword>
<dbReference type="AlphaFoldDB" id="A0AA86N0U2"/>
<dbReference type="RefSeq" id="WP_289269402.1">
    <property type="nucleotide sequence ID" value="NZ_OX365700.1"/>
</dbReference>
<proteinExistence type="predicted"/>
<name>A0AA86N0U2_9BACT</name>
<protein>
    <recommendedName>
        <fullName evidence="3">DUF2281 domain-containing protein</fullName>
    </recommendedName>
</protein>
<accession>A0AA86N0U2</accession>
<evidence type="ECO:0000313" key="2">
    <source>
        <dbReference type="Proteomes" id="UP001179121"/>
    </source>
</evidence>